<dbReference type="AlphaFoldDB" id="A0A183STZ5"/>
<dbReference type="Proteomes" id="UP000275846">
    <property type="component" value="Unassembled WGS sequence"/>
</dbReference>
<evidence type="ECO:0000256" key="1">
    <source>
        <dbReference type="SAM" id="MobiDB-lite"/>
    </source>
</evidence>
<reference evidence="4" key="1">
    <citation type="submission" date="2016-06" db="UniProtKB">
        <authorList>
            <consortium name="WormBaseParasite"/>
        </authorList>
    </citation>
    <scope>IDENTIFICATION</scope>
</reference>
<proteinExistence type="predicted"/>
<accession>A0A183STZ5</accession>
<dbReference type="WBParaSite" id="SSLN_0000798301-mRNA-1">
    <property type="protein sequence ID" value="SSLN_0000798301-mRNA-1"/>
    <property type="gene ID" value="SSLN_0000798301"/>
</dbReference>
<evidence type="ECO:0000313" key="2">
    <source>
        <dbReference type="EMBL" id="VDL94078.1"/>
    </source>
</evidence>
<feature type="compositionally biased region" description="Polar residues" evidence="1">
    <location>
        <begin position="184"/>
        <end position="197"/>
    </location>
</feature>
<organism evidence="4">
    <name type="scientific">Schistocephalus solidus</name>
    <name type="common">Tapeworm</name>
    <dbReference type="NCBI Taxonomy" id="70667"/>
    <lineage>
        <taxon>Eukaryota</taxon>
        <taxon>Metazoa</taxon>
        <taxon>Spiralia</taxon>
        <taxon>Lophotrochozoa</taxon>
        <taxon>Platyhelminthes</taxon>
        <taxon>Cestoda</taxon>
        <taxon>Eucestoda</taxon>
        <taxon>Diphyllobothriidea</taxon>
        <taxon>Diphyllobothriidae</taxon>
        <taxon>Schistocephalus</taxon>
    </lineage>
</organism>
<protein>
    <submittedName>
        <fullName evidence="4">C2H2-type domain-containing protein</fullName>
    </submittedName>
</protein>
<gene>
    <name evidence="2" type="ORF">SSLN_LOCUS7693</name>
</gene>
<dbReference type="EMBL" id="UYSU01034263">
    <property type="protein sequence ID" value="VDL94078.1"/>
    <property type="molecule type" value="Genomic_DNA"/>
</dbReference>
<sequence length="240" mass="26602">MLRQVQLRWSGYLERMDDERLPKRLFYGVVATARCQRIFRARIGLFGHLRTQCTNNPTIPISTSNSANPPSDSHTLTPGINSITPTIIETTSLYSSPVTLTKETTTALAFTTTTTTTISDGDSLLNCPQCDRTFTSCMGLITFQAGQLAHWLTGRRLRAPQHDLALITHTPGLNYSGDMKEPSLSDSQSTGQQLDTNSTYTGPTAWSGVSVRLAAFQSMVSRKRDIIRYIMMIARVLSTY</sequence>
<dbReference type="OrthoDB" id="6317163at2759"/>
<keyword evidence="3" id="KW-1185">Reference proteome</keyword>
<name>A0A183STZ5_SCHSO</name>
<evidence type="ECO:0000313" key="4">
    <source>
        <dbReference type="WBParaSite" id="SSLN_0000798301-mRNA-1"/>
    </source>
</evidence>
<reference evidence="2 3" key="2">
    <citation type="submission" date="2018-11" db="EMBL/GenBank/DDBJ databases">
        <authorList>
            <consortium name="Pathogen Informatics"/>
        </authorList>
    </citation>
    <scope>NUCLEOTIDE SEQUENCE [LARGE SCALE GENOMIC DNA]</scope>
    <source>
        <strain evidence="2 3">NST_G2</strain>
    </source>
</reference>
<feature type="region of interest" description="Disordered" evidence="1">
    <location>
        <begin position="60"/>
        <end position="80"/>
    </location>
</feature>
<evidence type="ECO:0000313" key="3">
    <source>
        <dbReference type="Proteomes" id="UP000275846"/>
    </source>
</evidence>
<feature type="region of interest" description="Disordered" evidence="1">
    <location>
        <begin position="177"/>
        <end position="197"/>
    </location>
</feature>